<dbReference type="GO" id="GO:0072546">
    <property type="term" value="C:EMC complex"/>
    <property type="evidence" value="ECO:0007669"/>
    <property type="project" value="InterPro"/>
</dbReference>
<dbReference type="CDD" id="cd08060">
    <property type="entry name" value="MPN_UPF0172"/>
    <property type="match status" value="1"/>
</dbReference>
<dbReference type="EMBL" id="CALTRL010002824">
    <property type="protein sequence ID" value="CAH7676852.1"/>
    <property type="molecule type" value="Genomic_DNA"/>
</dbReference>
<feature type="domain" description="MPN" evidence="2">
    <location>
        <begin position="4"/>
        <end position="139"/>
    </location>
</feature>
<keyword evidence="4" id="KW-1185">Reference proteome</keyword>
<proteinExistence type="inferred from homology"/>
<gene>
    <name evidence="3" type="ORF">PPACK8108_LOCUS11955</name>
</gene>
<dbReference type="Pfam" id="PF03665">
    <property type="entry name" value="UPF0172"/>
    <property type="match status" value="1"/>
</dbReference>
<dbReference type="Proteomes" id="UP001153365">
    <property type="component" value="Unassembled WGS sequence"/>
</dbReference>
<dbReference type="InterPro" id="IPR005366">
    <property type="entry name" value="EMC8/9"/>
</dbReference>
<evidence type="ECO:0000259" key="2">
    <source>
        <dbReference type="PROSITE" id="PS50249"/>
    </source>
</evidence>
<dbReference type="PANTHER" id="PTHR12941">
    <property type="entry name" value="ER MEMBRANE PROTEIN COMPLEX"/>
    <property type="match status" value="1"/>
</dbReference>
<dbReference type="PROSITE" id="PS50249">
    <property type="entry name" value="MPN"/>
    <property type="match status" value="1"/>
</dbReference>
<name>A0AAV0B2H7_PHAPC</name>
<dbReference type="InterPro" id="IPR037518">
    <property type="entry name" value="MPN"/>
</dbReference>
<dbReference type="PANTHER" id="PTHR12941:SF10">
    <property type="entry name" value="ER MEMBRANE PROTEIN COMPLEX SUBUNIT 8_9 HOMOLOG"/>
    <property type="match status" value="1"/>
</dbReference>
<sequence length="187" mass="20592">MGSYVIEPLASLKALLHAAKYPHSSVIGLLVGKVNKDEQRTTILDAIPLVHHWVHLSPILEAGVSQADIYARSKGLKILGTYVAHSRVNDNSFDFISCGLNQSLKSESPIGLVIDNQNILSTDQSPFIPYTSENLSDWEQLDRSKFISNVPSNWNSIGTSDDLGDFDDHLEDIGIDWLVNPAVKLVL</sequence>
<reference evidence="3" key="1">
    <citation type="submission" date="2022-06" db="EMBL/GenBank/DDBJ databases">
        <authorList>
            <consortium name="SYNGENTA / RWTH Aachen University"/>
        </authorList>
    </citation>
    <scope>NUCLEOTIDE SEQUENCE</scope>
</reference>
<comment type="caution">
    <text evidence="3">The sequence shown here is derived from an EMBL/GenBank/DDBJ whole genome shotgun (WGS) entry which is preliminary data.</text>
</comment>
<dbReference type="AlphaFoldDB" id="A0AAV0B2H7"/>
<evidence type="ECO:0000313" key="4">
    <source>
        <dbReference type="Proteomes" id="UP001153365"/>
    </source>
</evidence>
<evidence type="ECO:0000313" key="3">
    <source>
        <dbReference type="EMBL" id="CAH7676852.1"/>
    </source>
</evidence>
<evidence type="ECO:0000256" key="1">
    <source>
        <dbReference type="ARBA" id="ARBA00007461"/>
    </source>
</evidence>
<organism evidence="3 4">
    <name type="scientific">Phakopsora pachyrhizi</name>
    <name type="common">Asian soybean rust disease fungus</name>
    <dbReference type="NCBI Taxonomy" id="170000"/>
    <lineage>
        <taxon>Eukaryota</taxon>
        <taxon>Fungi</taxon>
        <taxon>Dikarya</taxon>
        <taxon>Basidiomycota</taxon>
        <taxon>Pucciniomycotina</taxon>
        <taxon>Pucciniomycetes</taxon>
        <taxon>Pucciniales</taxon>
        <taxon>Phakopsoraceae</taxon>
        <taxon>Phakopsora</taxon>
    </lineage>
</organism>
<protein>
    <recommendedName>
        <fullName evidence="2">MPN domain-containing protein</fullName>
    </recommendedName>
</protein>
<dbReference type="Gene3D" id="3.40.140.10">
    <property type="entry name" value="Cytidine Deaminase, domain 2"/>
    <property type="match status" value="1"/>
</dbReference>
<comment type="similarity">
    <text evidence="1">Belongs to the EMC8/EMC9 family.</text>
</comment>
<accession>A0AAV0B2H7</accession>